<comment type="subunit">
    <text evidence="7">Part of the 50S ribosomal subunit. Forms a bridge to the 30S subunit in the 70S ribosome.</text>
</comment>
<keyword evidence="2 7" id="KW-0699">rRNA-binding</keyword>
<dbReference type="PROSITE" id="PS00467">
    <property type="entry name" value="RIBOSOMAL_L2"/>
    <property type="match status" value="1"/>
</dbReference>
<keyword evidence="12" id="KW-1185">Reference proteome</keyword>
<dbReference type="OrthoDB" id="9778722at2"/>
<keyword evidence="3 7" id="KW-0694">RNA-binding</keyword>
<evidence type="ECO:0000256" key="2">
    <source>
        <dbReference type="ARBA" id="ARBA00022730"/>
    </source>
</evidence>
<dbReference type="PANTHER" id="PTHR13691">
    <property type="entry name" value="RIBOSOMAL PROTEIN L2"/>
    <property type="match status" value="1"/>
</dbReference>
<dbReference type="HAMAP" id="MF_01320_B">
    <property type="entry name" value="Ribosomal_uL2_B"/>
    <property type="match status" value="1"/>
</dbReference>
<dbReference type="EMBL" id="PHHC01000084">
    <property type="protein sequence ID" value="PPE03656.1"/>
    <property type="molecule type" value="Genomic_DNA"/>
</dbReference>
<feature type="domain" description="Large ribosomal subunit protein uL2 C-terminal" evidence="9">
    <location>
        <begin position="131"/>
        <end position="259"/>
    </location>
</feature>
<gene>
    <name evidence="7" type="primary">rplB</name>
    <name evidence="11" type="ORF">HCUR_00884</name>
</gene>
<dbReference type="FunFam" id="2.30.30.30:FF:000001">
    <property type="entry name" value="50S ribosomal protein L2"/>
    <property type="match status" value="1"/>
</dbReference>
<evidence type="ECO:0000259" key="9">
    <source>
        <dbReference type="SMART" id="SM01382"/>
    </source>
</evidence>
<dbReference type="SUPFAM" id="SSF50104">
    <property type="entry name" value="Translation proteins SH3-like domain"/>
    <property type="match status" value="1"/>
</dbReference>
<dbReference type="GO" id="GO:0016740">
    <property type="term" value="F:transferase activity"/>
    <property type="evidence" value="ECO:0007669"/>
    <property type="project" value="InterPro"/>
</dbReference>
<dbReference type="InterPro" id="IPR005880">
    <property type="entry name" value="Ribosomal_uL2_bac/org-type"/>
</dbReference>
<dbReference type="Gene3D" id="2.30.30.30">
    <property type="match status" value="1"/>
</dbReference>
<evidence type="ECO:0000256" key="1">
    <source>
        <dbReference type="ARBA" id="ARBA00005636"/>
    </source>
</evidence>
<dbReference type="InterPro" id="IPR012340">
    <property type="entry name" value="NA-bd_OB-fold"/>
</dbReference>
<organism evidence="11 12">
    <name type="scientific">Holospora curviuscula</name>
    <dbReference type="NCBI Taxonomy" id="1082868"/>
    <lineage>
        <taxon>Bacteria</taxon>
        <taxon>Pseudomonadati</taxon>
        <taxon>Pseudomonadota</taxon>
        <taxon>Alphaproteobacteria</taxon>
        <taxon>Holosporales</taxon>
        <taxon>Holosporaceae</taxon>
        <taxon>Holospora</taxon>
    </lineage>
</organism>
<dbReference type="GO" id="GO:0015934">
    <property type="term" value="C:large ribosomal subunit"/>
    <property type="evidence" value="ECO:0007669"/>
    <property type="project" value="InterPro"/>
</dbReference>
<dbReference type="Gene3D" id="4.10.950.10">
    <property type="entry name" value="Ribosomal protein L2, domain 3"/>
    <property type="match status" value="1"/>
</dbReference>
<accession>A0A2S5R8K2</accession>
<dbReference type="InterPro" id="IPR014726">
    <property type="entry name" value="Ribosomal_uL2_dom3"/>
</dbReference>
<dbReference type="InterPro" id="IPR002171">
    <property type="entry name" value="Ribosomal_uL2"/>
</dbReference>
<evidence type="ECO:0000259" key="10">
    <source>
        <dbReference type="SMART" id="SM01383"/>
    </source>
</evidence>
<dbReference type="InterPro" id="IPR014722">
    <property type="entry name" value="Rib_uL2_dom2"/>
</dbReference>
<evidence type="ECO:0000256" key="5">
    <source>
        <dbReference type="ARBA" id="ARBA00023274"/>
    </source>
</evidence>
<feature type="region of interest" description="Disordered" evidence="8">
    <location>
        <begin position="231"/>
        <end position="282"/>
    </location>
</feature>
<reference evidence="11 12" key="1">
    <citation type="submission" date="2017-11" db="EMBL/GenBank/DDBJ databases">
        <title>Comparative genomic analysis of Holospora spp., intranuclear symbionts of paramecia.</title>
        <authorList>
            <person name="Garushyants S.K."/>
            <person name="Beliavskaya A."/>
            <person name="Malko D.B."/>
            <person name="Logacheva M.D."/>
            <person name="Rautian M.S."/>
            <person name="Gelfand M.S."/>
        </authorList>
    </citation>
    <scope>NUCLEOTIDE SEQUENCE [LARGE SCALE GENOMIC DNA]</scope>
    <source>
        <strain evidence="12">02AZ16</strain>
    </source>
</reference>
<evidence type="ECO:0000256" key="8">
    <source>
        <dbReference type="SAM" id="MobiDB-lite"/>
    </source>
</evidence>
<dbReference type="InterPro" id="IPR022671">
    <property type="entry name" value="Ribosomal_uL2_CS"/>
</dbReference>
<evidence type="ECO:0000256" key="3">
    <source>
        <dbReference type="ARBA" id="ARBA00022884"/>
    </source>
</evidence>
<evidence type="ECO:0000313" key="11">
    <source>
        <dbReference type="EMBL" id="PPE03656.1"/>
    </source>
</evidence>
<dbReference type="RefSeq" id="WP_104206897.1">
    <property type="nucleotide sequence ID" value="NZ_PHHC01000084.1"/>
</dbReference>
<name>A0A2S5R8K2_9PROT</name>
<dbReference type="InterPro" id="IPR008991">
    <property type="entry name" value="Translation_prot_SH3-like_sf"/>
</dbReference>
<dbReference type="Gene3D" id="2.40.50.140">
    <property type="entry name" value="Nucleic acid-binding proteins"/>
    <property type="match status" value="1"/>
</dbReference>
<feature type="domain" description="Large ribosomal subunit protein uL2 RNA-binding" evidence="10">
    <location>
        <begin position="42"/>
        <end position="125"/>
    </location>
</feature>
<comment type="caution">
    <text evidence="11">The sequence shown here is derived from an EMBL/GenBank/DDBJ whole genome shotgun (WGS) entry which is preliminary data.</text>
</comment>
<dbReference type="SMART" id="SM01382">
    <property type="entry name" value="Ribosomal_L2_C"/>
    <property type="match status" value="1"/>
</dbReference>
<evidence type="ECO:0000313" key="12">
    <source>
        <dbReference type="Proteomes" id="UP000239425"/>
    </source>
</evidence>
<dbReference type="InterPro" id="IPR022669">
    <property type="entry name" value="Ribosomal_uL2_C"/>
</dbReference>
<dbReference type="PIRSF" id="PIRSF002158">
    <property type="entry name" value="Ribosomal_L2"/>
    <property type="match status" value="1"/>
</dbReference>
<dbReference type="Proteomes" id="UP000239425">
    <property type="component" value="Unassembled WGS sequence"/>
</dbReference>
<sequence length="282" mass="30959">MTLKHHNPTSPGRRGLVTINRSELWKGRPEKSLVYCKKKTGGRNAQGRVTCRSRGGGSKKLYRVVDFSRNPGENKVSASLIERLEYDPNRSAFLALLSRRNSDNSSSLSYVISSSGMKVGQTVYAGEGCEIREGNALPLSRIPSGTFVYNVELKVGKGAQVARSAGTYAQVMGKELNYVLLRLPSGEVRKIHKNCWATVGVVSNADHRNICLAKAGRNRWLGRRPHVRGVAMNPVDHPLGGGEGRTSGGRHPVSPQGQNAKGLRTRSKKAKSWKFIVSRRKK</sequence>
<keyword evidence="5 7" id="KW-0687">Ribonucleoprotein</keyword>
<dbReference type="Pfam" id="PF00181">
    <property type="entry name" value="Ribosomal_L2_N"/>
    <property type="match status" value="1"/>
</dbReference>
<dbReference type="GO" id="GO:0003735">
    <property type="term" value="F:structural constituent of ribosome"/>
    <property type="evidence" value="ECO:0007669"/>
    <property type="project" value="InterPro"/>
</dbReference>
<dbReference type="InterPro" id="IPR022666">
    <property type="entry name" value="Ribosomal_uL2_RNA-bd_dom"/>
</dbReference>
<comment type="function">
    <text evidence="7">One of the primary rRNA binding proteins. Required for association of the 30S and 50S subunits to form the 70S ribosome, for tRNA binding and peptide bond formation. It has been suggested to have peptidyltransferase activity; this is somewhat controversial. Makes several contacts with the 16S rRNA in the 70S ribosome.</text>
</comment>
<dbReference type="FunFam" id="4.10.950.10:FF:000001">
    <property type="entry name" value="50S ribosomal protein L2"/>
    <property type="match status" value="1"/>
</dbReference>
<feature type="compositionally biased region" description="Basic residues" evidence="8">
    <location>
        <begin position="263"/>
        <end position="282"/>
    </location>
</feature>
<dbReference type="NCBIfam" id="TIGR01171">
    <property type="entry name" value="rplB_bact"/>
    <property type="match status" value="1"/>
</dbReference>
<proteinExistence type="inferred from homology"/>
<evidence type="ECO:0000256" key="6">
    <source>
        <dbReference type="ARBA" id="ARBA00035242"/>
    </source>
</evidence>
<comment type="similarity">
    <text evidence="1 7">Belongs to the universal ribosomal protein uL2 family.</text>
</comment>
<evidence type="ECO:0000256" key="4">
    <source>
        <dbReference type="ARBA" id="ARBA00022980"/>
    </source>
</evidence>
<dbReference type="PANTHER" id="PTHR13691:SF5">
    <property type="entry name" value="LARGE RIBOSOMAL SUBUNIT PROTEIN UL2M"/>
    <property type="match status" value="1"/>
</dbReference>
<dbReference type="GO" id="GO:0019843">
    <property type="term" value="F:rRNA binding"/>
    <property type="evidence" value="ECO:0007669"/>
    <property type="project" value="UniProtKB-UniRule"/>
</dbReference>
<dbReference type="GO" id="GO:0002181">
    <property type="term" value="P:cytoplasmic translation"/>
    <property type="evidence" value="ECO:0007669"/>
    <property type="project" value="TreeGrafter"/>
</dbReference>
<keyword evidence="4 7" id="KW-0689">Ribosomal protein</keyword>
<dbReference type="AlphaFoldDB" id="A0A2S5R8K2"/>
<evidence type="ECO:0000256" key="7">
    <source>
        <dbReference type="HAMAP-Rule" id="MF_01320"/>
    </source>
</evidence>
<protein>
    <recommendedName>
        <fullName evidence="6 7">Large ribosomal subunit protein uL2</fullName>
    </recommendedName>
</protein>
<dbReference type="SMART" id="SM01383">
    <property type="entry name" value="Ribosomal_L2"/>
    <property type="match status" value="1"/>
</dbReference>
<dbReference type="Pfam" id="PF03947">
    <property type="entry name" value="Ribosomal_L2_C"/>
    <property type="match status" value="1"/>
</dbReference>
<dbReference type="SUPFAM" id="SSF50249">
    <property type="entry name" value="Nucleic acid-binding proteins"/>
    <property type="match status" value="1"/>
</dbReference>